<name>A0A5M6CIQ1_9BACT</name>
<dbReference type="AlphaFoldDB" id="A0A5M6CIQ1"/>
<keyword evidence="3" id="KW-1185">Reference proteome</keyword>
<sequence>MKRIFLIIICLLWIASGTMACDICGCGAGSNYLGILPDFNAKIVGLRFRNSGIRTHVGADGQNTYLTSIEHYNTFELWGGWNIGKHFRLMATLPLNYDTKSSSEGDVSKTGLGDATVQGFYHLLNKRGMAFKNKMLVQDIWIGGGVKLPTGKYNPLDDETTIENANLFQLGTNSFDFVITGMYDIRLQDIGMNISASYKMNTTNKYGYNYGNKVSTNAQLYYKFRIKEALTISPNAGLSYENAATDLNDGNAVFTSGGYALFATAGLEAKYKNIAIGGNWQPSVSQDLAAGIVQARNKMMLHVAVTF</sequence>
<protein>
    <submittedName>
        <fullName evidence="2">Transporter</fullName>
    </submittedName>
</protein>
<evidence type="ECO:0000313" key="3">
    <source>
        <dbReference type="Proteomes" id="UP000323632"/>
    </source>
</evidence>
<feature type="chain" id="PRO_5024355477" evidence="1">
    <location>
        <begin position="21"/>
        <end position="307"/>
    </location>
</feature>
<accession>A0A5M6CIQ1</accession>
<proteinExistence type="predicted"/>
<comment type="caution">
    <text evidence="2">The sequence shown here is derived from an EMBL/GenBank/DDBJ whole genome shotgun (WGS) entry which is preliminary data.</text>
</comment>
<dbReference type="PROSITE" id="PS51257">
    <property type="entry name" value="PROKAR_LIPOPROTEIN"/>
    <property type="match status" value="1"/>
</dbReference>
<keyword evidence="1" id="KW-0732">Signal</keyword>
<evidence type="ECO:0000256" key="1">
    <source>
        <dbReference type="SAM" id="SignalP"/>
    </source>
</evidence>
<dbReference type="Proteomes" id="UP000323632">
    <property type="component" value="Unassembled WGS sequence"/>
</dbReference>
<gene>
    <name evidence="2" type="ORF">F0919_09895</name>
</gene>
<evidence type="ECO:0000313" key="2">
    <source>
        <dbReference type="EMBL" id="KAA5534903.1"/>
    </source>
</evidence>
<dbReference type="RefSeq" id="WP_150032582.1">
    <property type="nucleotide sequence ID" value="NZ_VWSH01000002.1"/>
</dbReference>
<feature type="signal peptide" evidence="1">
    <location>
        <begin position="1"/>
        <end position="20"/>
    </location>
</feature>
<reference evidence="2 3" key="1">
    <citation type="submission" date="2019-09" db="EMBL/GenBank/DDBJ databases">
        <title>Genome sequence and assembly of Taibaiella sp.</title>
        <authorList>
            <person name="Chhetri G."/>
        </authorList>
    </citation>
    <scope>NUCLEOTIDE SEQUENCE [LARGE SCALE GENOMIC DNA]</scope>
    <source>
        <strain evidence="2 3">KVB11</strain>
    </source>
</reference>
<dbReference type="EMBL" id="VWSH01000002">
    <property type="protein sequence ID" value="KAA5534903.1"/>
    <property type="molecule type" value="Genomic_DNA"/>
</dbReference>
<organism evidence="2 3">
    <name type="scientific">Taibaiella lutea</name>
    <dbReference type="NCBI Taxonomy" id="2608001"/>
    <lineage>
        <taxon>Bacteria</taxon>
        <taxon>Pseudomonadati</taxon>
        <taxon>Bacteroidota</taxon>
        <taxon>Chitinophagia</taxon>
        <taxon>Chitinophagales</taxon>
        <taxon>Chitinophagaceae</taxon>
        <taxon>Taibaiella</taxon>
    </lineage>
</organism>